<organism evidence="2 3">
    <name type="scientific">Clostridium neonatale</name>
    <dbReference type="NCBI Taxonomy" id="137838"/>
    <lineage>
        <taxon>Bacteria</taxon>
        <taxon>Bacillati</taxon>
        <taxon>Bacillota</taxon>
        <taxon>Clostridia</taxon>
        <taxon>Eubacteriales</taxon>
        <taxon>Clostridiaceae</taxon>
        <taxon>Clostridium</taxon>
    </lineage>
</organism>
<dbReference type="InterPro" id="IPR010158">
    <property type="entry name" value="Amidase_Cbmase"/>
</dbReference>
<keyword evidence="3" id="KW-1185">Reference proteome</keyword>
<proteinExistence type="predicted"/>
<dbReference type="RefSeq" id="WP_058295714.1">
    <property type="nucleotide sequence ID" value="NZ_CAMRXG010000079.1"/>
</dbReference>
<reference evidence="2 3" key="1">
    <citation type="submission" date="2017-10" db="EMBL/GenBank/DDBJ databases">
        <title>Effective Description of Clostridium neonatale sp. nov. linked to necrotizing enterocolitis in neonates and a clarification of species assignable to the genus Clostridium (Prazmowski 1880) emend. Lawson and Rainey 2016.</title>
        <authorList>
            <person name="Bernard K."/>
            <person name="Burdz T."/>
            <person name="Wiebe D."/>
            <person name="Balcewich B."/>
            <person name="Alfa M."/>
            <person name="Bernier A.-M."/>
        </authorList>
    </citation>
    <scope>NUCLEOTIDE SEQUENCE [LARGE SCALE GENOMIC DNA]</scope>
    <source>
        <strain evidence="2 3">LCDC99A005</strain>
    </source>
</reference>
<dbReference type="Gene3D" id="3.40.630.10">
    <property type="entry name" value="Zn peptidases"/>
    <property type="match status" value="1"/>
</dbReference>
<name>A0A2A7MIZ7_9CLOT</name>
<accession>A0A2A7MIZ7</accession>
<keyword evidence="1 2" id="KW-0378">Hydrolase</keyword>
<dbReference type="GO" id="GO:0016813">
    <property type="term" value="F:hydrolase activity, acting on carbon-nitrogen (but not peptide) bonds, in linear amidines"/>
    <property type="evidence" value="ECO:0007669"/>
    <property type="project" value="InterPro"/>
</dbReference>
<protein>
    <submittedName>
        <fullName evidence="2">Amidohydrolase</fullName>
    </submittedName>
</protein>
<dbReference type="PANTHER" id="PTHR32494">
    <property type="entry name" value="ALLANTOATE DEIMINASE-RELATED"/>
    <property type="match status" value="1"/>
</dbReference>
<dbReference type="Proteomes" id="UP000220840">
    <property type="component" value="Unassembled WGS sequence"/>
</dbReference>
<dbReference type="SUPFAM" id="SSF53187">
    <property type="entry name" value="Zn-dependent exopeptidases"/>
    <property type="match status" value="1"/>
</dbReference>
<dbReference type="EMBL" id="PDCJ01000001">
    <property type="protein sequence ID" value="PEG31559.1"/>
    <property type="molecule type" value="Genomic_DNA"/>
</dbReference>
<evidence type="ECO:0000256" key="1">
    <source>
        <dbReference type="ARBA" id="ARBA00022801"/>
    </source>
</evidence>
<gene>
    <name evidence="2" type="ORF">CQ394_07600</name>
</gene>
<dbReference type="AlphaFoldDB" id="A0A2A7MIZ7"/>
<evidence type="ECO:0000313" key="3">
    <source>
        <dbReference type="Proteomes" id="UP000220840"/>
    </source>
</evidence>
<comment type="caution">
    <text evidence="2">The sequence shown here is derived from an EMBL/GenBank/DDBJ whole genome shotgun (WGS) entry which is preliminary data.</text>
</comment>
<dbReference type="STRING" id="137838.GCA_001458595_02990"/>
<evidence type="ECO:0000313" key="2">
    <source>
        <dbReference type="EMBL" id="PEG31559.1"/>
    </source>
</evidence>
<dbReference type="PANTHER" id="PTHR32494:SF5">
    <property type="entry name" value="ALLANTOATE AMIDOHYDROLASE"/>
    <property type="match status" value="1"/>
</dbReference>
<dbReference type="OrthoDB" id="9808195at2"/>
<sequence length="288" mass="32570">MLTTNLERMADKIEIFNKFGDTGNDRITRLSLSPEELEAREELCKRCRSLGMQIQTDDMANIYATLKGDLFDSSIITGSHLDSAKEEDSNETIGVLAALEAIETIVKEKIPHRHSITLVVWTNTKGARFYPPLMASGVICGKFEKSVMIDSIDSEGVTFKEALEASGYMGTIDNRVNSEKYIGFIEVAIEQGRDLEKEDIDMGIIEGFNDKKIFYPEFIQSIEKNIEKYGYTSTKIYSDCEYNSKFISDIIPTAMILVPRTKKIDFIEQCWKGANVLLQTILDIDKNH</sequence>